<feature type="domain" description="TF-B3" evidence="7">
    <location>
        <begin position="22"/>
        <end position="117"/>
    </location>
</feature>
<evidence type="ECO:0000256" key="5">
    <source>
        <dbReference type="ARBA" id="ARBA00023242"/>
    </source>
</evidence>
<evidence type="ECO:0000256" key="4">
    <source>
        <dbReference type="ARBA" id="ARBA00023163"/>
    </source>
</evidence>
<evidence type="ECO:0000313" key="9">
    <source>
        <dbReference type="Proteomes" id="UP000250321"/>
    </source>
</evidence>
<evidence type="ECO:0000313" key="8">
    <source>
        <dbReference type="EMBL" id="PQP92476.1"/>
    </source>
</evidence>
<dbReference type="InterPro" id="IPR003340">
    <property type="entry name" value="B3_DNA-bd"/>
</dbReference>
<gene>
    <name evidence="8" type="ORF">Pyn_24895</name>
</gene>
<feature type="compositionally biased region" description="Polar residues" evidence="6">
    <location>
        <begin position="134"/>
        <end position="145"/>
    </location>
</feature>
<evidence type="ECO:0000256" key="3">
    <source>
        <dbReference type="ARBA" id="ARBA00023125"/>
    </source>
</evidence>
<keyword evidence="4" id="KW-0804">Transcription</keyword>
<dbReference type="AlphaFoldDB" id="A0A314XK66"/>
<dbReference type="OrthoDB" id="1148297at2759"/>
<reference evidence="8 9" key="1">
    <citation type="submission" date="2018-02" db="EMBL/GenBank/DDBJ databases">
        <title>Draft genome of wild Prunus yedoensis var. nudiflora.</title>
        <authorList>
            <person name="Baek S."/>
            <person name="Kim J.-H."/>
            <person name="Choi K."/>
            <person name="Kim G.-B."/>
            <person name="Cho A."/>
            <person name="Jang H."/>
            <person name="Shin C.-H."/>
            <person name="Yu H.-J."/>
            <person name="Mun J.-H."/>
        </authorList>
    </citation>
    <scope>NUCLEOTIDE SEQUENCE [LARGE SCALE GENOMIC DNA]</scope>
    <source>
        <strain evidence="9">cv. Jeju island</strain>
        <tissue evidence="8">Leaf</tissue>
    </source>
</reference>
<dbReference type="SMART" id="SM01019">
    <property type="entry name" value="B3"/>
    <property type="match status" value="1"/>
</dbReference>
<dbReference type="InterPro" id="IPR050655">
    <property type="entry name" value="Plant_B3_domain"/>
</dbReference>
<dbReference type="PANTHER" id="PTHR31920">
    <property type="entry name" value="B3 DOMAIN-CONTAINING"/>
    <property type="match status" value="1"/>
</dbReference>
<dbReference type="PROSITE" id="PS50863">
    <property type="entry name" value="B3"/>
    <property type="match status" value="1"/>
</dbReference>
<dbReference type="STRING" id="2094558.A0A314XK66"/>
<keyword evidence="5" id="KW-0539">Nucleus</keyword>
<dbReference type="Gene3D" id="2.40.330.10">
    <property type="entry name" value="DNA-binding pseudobarrel domain"/>
    <property type="match status" value="2"/>
</dbReference>
<name>A0A314XK66_PRUYE</name>
<dbReference type="GO" id="GO:0005634">
    <property type="term" value="C:nucleus"/>
    <property type="evidence" value="ECO:0007669"/>
    <property type="project" value="UniProtKB-SubCell"/>
</dbReference>
<evidence type="ECO:0000256" key="1">
    <source>
        <dbReference type="ARBA" id="ARBA00004123"/>
    </source>
</evidence>
<proteinExistence type="predicted"/>
<organism evidence="8 9">
    <name type="scientific">Prunus yedoensis var. nudiflora</name>
    <dbReference type="NCBI Taxonomy" id="2094558"/>
    <lineage>
        <taxon>Eukaryota</taxon>
        <taxon>Viridiplantae</taxon>
        <taxon>Streptophyta</taxon>
        <taxon>Embryophyta</taxon>
        <taxon>Tracheophyta</taxon>
        <taxon>Spermatophyta</taxon>
        <taxon>Magnoliopsida</taxon>
        <taxon>eudicotyledons</taxon>
        <taxon>Gunneridae</taxon>
        <taxon>Pentapetalae</taxon>
        <taxon>rosids</taxon>
        <taxon>fabids</taxon>
        <taxon>Rosales</taxon>
        <taxon>Rosaceae</taxon>
        <taxon>Amygdaloideae</taxon>
        <taxon>Amygdaleae</taxon>
        <taxon>Prunus</taxon>
    </lineage>
</organism>
<keyword evidence="9" id="KW-1185">Reference proteome</keyword>
<dbReference type="Pfam" id="PF02362">
    <property type="entry name" value="B3"/>
    <property type="match status" value="1"/>
</dbReference>
<sequence length="282" mass="32199">MNSRSRREGKGPAFQLSTPFPSFLKIVVQQALQDGKLKIPKMVVMEYGDLMADKIFLEVPDGAVWPVKLTRPCNGEIWMQKGWPEFAKFYSLKHGCLLIFRYEGEHSHFRVRIFMRNTLELEYFSSSTDDEAEGNSNPSSETEGQGNKHDRGKRTHGADHGGKSTVLEAPLRTFAKTELEDLAYSKALSFKSNNPFFVMKMHLSYLSTHLPISVPFANKHICARGVSSDVTLQISNDERSWPVKCITTVYNGRPRTRFHNFGWGHLRRTIIWKKVMPVCLSL</sequence>
<dbReference type="PANTHER" id="PTHR31920:SF37">
    <property type="entry name" value="B3 DOMAIN-CONTAINING TRANSCRIPTION FACTOR VRN1"/>
    <property type="match status" value="1"/>
</dbReference>
<comment type="subcellular location">
    <subcellularLocation>
        <location evidence="1">Nucleus</location>
    </subcellularLocation>
</comment>
<keyword evidence="2" id="KW-0805">Transcription regulation</keyword>
<evidence type="ECO:0000256" key="2">
    <source>
        <dbReference type="ARBA" id="ARBA00023015"/>
    </source>
</evidence>
<dbReference type="GO" id="GO:0003677">
    <property type="term" value="F:DNA binding"/>
    <property type="evidence" value="ECO:0007669"/>
    <property type="project" value="UniProtKB-KW"/>
</dbReference>
<keyword evidence="3" id="KW-0238">DNA-binding</keyword>
<dbReference type="SUPFAM" id="SSF101936">
    <property type="entry name" value="DNA-binding pseudobarrel domain"/>
    <property type="match status" value="2"/>
</dbReference>
<comment type="caution">
    <text evidence="8">The sequence shown here is derived from an EMBL/GenBank/DDBJ whole genome shotgun (WGS) entry which is preliminary data.</text>
</comment>
<dbReference type="CDD" id="cd10017">
    <property type="entry name" value="B3_DNA"/>
    <property type="match status" value="1"/>
</dbReference>
<dbReference type="EMBL" id="PJQY01002565">
    <property type="protein sequence ID" value="PQP92476.1"/>
    <property type="molecule type" value="Genomic_DNA"/>
</dbReference>
<dbReference type="Proteomes" id="UP000250321">
    <property type="component" value="Unassembled WGS sequence"/>
</dbReference>
<evidence type="ECO:0000259" key="7">
    <source>
        <dbReference type="PROSITE" id="PS50863"/>
    </source>
</evidence>
<accession>A0A314XK66</accession>
<evidence type="ECO:0000256" key="6">
    <source>
        <dbReference type="SAM" id="MobiDB-lite"/>
    </source>
</evidence>
<protein>
    <submittedName>
        <fullName evidence="8">B3 domain-containing transcription factor VRN1 isoform X2</fullName>
    </submittedName>
</protein>
<dbReference type="InterPro" id="IPR015300">
    <property type="entry name" value="DNA-bd_pseudobarrel_sf"/>
</dbReference>
<feature type="region of interest" description="Disordered" evidence="6">
    <location>
        <begin position="127"/>
        <end position="164"/>
    </location>
</feature>